<dbReference type="Proteomes" id="UP001201161">
    <property type="component" value="Unassembled WGS sequence"/>
</dbReference>
<name>A0ABS9HE45_9ACTN</name>
<gene>
    <name evidence="2" type="ORF">L2K70_13455</name>
</gene>
<evidence type="ECO:0000313" key="3">
    <source>
        <dbReference type="Proteomes" id="UP001201161"/>
    </source>
</evidence>
<dbReference type="SUPFAM" id="SSF53474">
    <property type="entry name" value="alpha/beta-Hydrolases"/>
    <property type="match status" value="1"/>
</dbReference>
<sequence length="256" mass="26912">MRTPLLALTGLRSRARAADDVDALAAPAGPPPTWATLGELASPLAAARLVGALPRLAAAPRGDGHLVVDIPGWRAPELSGAPLRRYLRLLGYDASGWGFGTNTGDPRRDVERLSARLLDLVDEAGRPASLVGWSLGGVIAREVARRHPEAVRRVVTYGTPVAGGAAYTSIGRAYGRSGGVDAASETVARRLDARSPISVPLTVMFSRRDGIVAWQACIDHRTSGAEHVEVSSTHIGMGVDPDVWSVVADRLARPGT</sequence>
<keyword evidence="3" id="KW-1185">Reference proteome</keyword>
<organism evidence="2 3">
    <name type="scientific">Nocardioides potassii</name>
    <dbReference type="NCBI Taxonomy" id="2911371"/>
    <lineage>
        <taxon>Bacteria</taxon>
        <taxon>Bacillati</taxon>
        <taxon>Actinomycetota</taxon>
        <taxon>Actinomycetes</taxon>
        <taxon>Propionibacteriales</taxon>
        <taxon>Nocardioidaceae</taxon>
        <taxon>Nocardioides</taxon>
    </lineage>
</organism>
<dbReference type="EMBL" id="JAKJHZ010000007">
    <property type="protein sequence ID" value="MCF6378613.1"/>
    <property type="molecule type" value="Genomic_DNA"/>
</dbReference>
<dbReference type="RefSeq" id="WP_236402663.1">
    <property type="nucleotide sequence ID" value="NZ_JAKJHZ010000007.1"/>
</dbReference>
<proteinExistence type="predicted"/>
<dbReference type="InterPro" id="IPR000073">
    <property type="entry name" value="AB_hydrolase_1"/>
</dbReference>
<dbReference type="Gene3D" id="3.40.50.1820">
    <property type="entry name" value="alpha/beta hydrolase"/>
    <property type="match status" value="1"/>
</dbReference>
<dbReference type="GO" id="GO:0016787">
    <property type="term" value="F:hydrolase activity"/>
    <property type="evidence" value="ECO:0007669"/>
    <property type="project" value="UniProtKB-KW"/>
</dbReference>
<comment type="caution">
    <text evidence="2">The sequence shown here is derived from an EMBL/GenBank/DDBJ whole genome shotgun (WGS) entry which is preliminary data.</text>
</comment>
<dbReference type="Pfam" id="PF00561">
    <property type="entry name" value="Abhydrolase_1"/>
    <property type="match status" value="1"/>
</dbReference>
<protein>
    <submittedName>
        <fullName evidence="2">Alpha/beta hydrolase</fullName>
    </submittedName>
</protein>
<feature type="domain" description="AB hydrolase-1" evidence="1">
    <location>
        <begin position="88"/>
        <end position="159"/>
    </location>
</feature>
<evidence type="ECO:0000259" key="1">
    <source>
        <dbReference type="Pfam" id="PF00561"/>
    </source>
</evidence>
<keyword evidence="2" id="KW-0378">Hydrolase</keyword>
<evidence type="ECO:0000313" key="2">
    <source>
        <dbReference type="EMBL" id="MCF6378613.1"/>
    </source>
</evidence>
<dbReference type="InterPro" id="IPR029058">
    <property type="entry name" value="AB_hydrolase_fold"/>
</dbReference>
<reference evidence="2 3" key="1">
    <citation type="submission" date="2022-01" db="EMBL/GenBank/DDBJ databases">
        <title>Nocardioides sp. nov., an actinomycete isolated from mining soil.</title>
        <authorList>
            <person name="Liu L."/>
        </authorList>
    </citation>
    <scope>NUCLEOTIDE SEQUENCE [LARGE SCALE GENOMIC DNA]</scope>
    <source>
        <strain evidence="2 3">KLBMP 9356</strain>
    </source>
</reference>
<accession>A0ABS9HE45</accession>